<dbReference type="AlphaFoldDB" id="A0A9W5WVL2"/>
<name>A0A9W5WVL2_BABOV</name>
<dbReference type="Pfam" id="PF12430">
    <property type="entry name" value="ABA_GPCR"/>
    <property type="match status" value="1"/>
</dbReference>
<gene>
    <name evidence="4" type="ORF">BaOVIS_018360</name>
</gene>
<keyword evidence="2" id="KW-0472">Membrane</keyword>
<proteinExistence type="predicted"/>
<dbReference type="PANTHER" id="PTHR15948:SF0">
    <property type="entry name" value="GOLGI PH REGULATOR A-RELATED"/>
    <property type="match status" value="1"/>
</dbReference>
<keyword evidence="2" id="KW-0812">Transmembrane</keyword>
<feature type="transmembrane region" description="Helical" evidence="2">
    <location>
        <begin position="104"/>
        <end position="129"/>
    </location>
</feature>
<evidence type="ECO:0000313" key="4">
    <source>
        <dbReference type="EMBL" id="GFE54432.1"/>
    </source>
</evidence>
<sequence>MSYYSKAKVLVIAVHMLLFIGSLIAVEIFLRIRGIKEDSPIVHRPRGSIHDDMVLGVPTISVSRRSLGTFAFGLSCMAGFGFVLILCTRGYLSSKSDISFFDRLWDFDVIICNLILFNIAPAGLCHKYINITSTLTLSQRLCRVLAFVLVWNSVAWLLGRAILSEMFFKYATNAVPFIIRQALQMCGFGLSFIAMITGFTSIYVPYRVYMTRKDVLTTTQLDNRIADATMAIRQLRAEKRRVRPPVFDFSSSDRSDSDDTEEEEMVETTNGFFRTSGYMDRLEHGTQQDTQPSHQDNWADEQCISGRSTDTKMSQDDIHPPVMRICSAVAKRISGIWEQGDLFLRQPALLGSTRNTKRKSVGEIQQLQAYIRQERAYLLDIKKQRELWKTTSGKMRLFVRYFEVFWAIRTLLVVSYRVLRVRMVPYAQRCQQEGNTKALLDVYHLFIKDNMVQHLISNLFNFKETPSYLDLMASRISNLLLLVITIGNLDHFFEFCRILLNTQYFHKRRLLTDNSLGLALSAFLIITVPSQFCLMVPFLPPTWRGSSLDMLFDKDAIVWVGLQYWFDTCIVLAMIMTLIGVTVLHYRRPKYYTLRDQIVCNV</sequence>
<feature type="transmembrane region" description="Helical" evidence="2">
    <location>
        <begin position="70"/>
        <end position="92"/>
    </location>
</feature>
<evidence type="ECO:0000259" key="3">
    <source>
        <dbReference type="Pfam" id="PF12430"/>
    </source>
</evidence>
<feature type="transmembrane region" description="Helical" evidence="2">
    <location>
        <begin position="476"/>
        <end position="495"/>
    </location>
</feature>
<reference evidence="4" key="1">
    <citation type="submission" date="2019-12" db="EMBL/GenBank/DDBJ databases">
        <title>Genome sequence of Babesia ovis.</title>
        <authorList>
            <person name="Yamagishi J."/>
            <person name="Sevinc F."/>
            <person name="Xuan X."/>
        </authorList>
    </citation>
    <scope>NUCLEOTIDE SEQUENCE</scope>
    <source>
        <strain evidence="4">Selcuk</strain>
    </source>
</reference>
<feature type="domain" description="Abscisic acid G-protein coupled receptor-like" evidence="3">
    <location>
        <begin position="391"/>
        <end position="585"/>
    </location>
</feature>
<feature type="region of interest" description="Disordered" evidence="1">
    <location>
        <begin position="246"/>
        <end position="267"/>
    </location>
</feature>
<keyword evidence="5" id="KW-1185">Reference proteome</keyword>
<dbReference type="InterPro" id="IPR015672">
    <property type="entry name" value="GPHR/GTG"/>
</dbReference>
<feature type="transmembrane region" description="Helical" evidence="2">
    <location>
        <begin position="398"/>
        <end position="419"/>
    </location>
</feature>
<dbReference type="OrthoDB" id="364875at2759"/>
<feature type="transmembrane region" description="Helical" evidence="2">
    <location>
        <begin position="12"/>
        <end position="30"/>
    </location>
</feature>
<feature type="transmembrane region" description="Helical" evidence="2">
    <location>
        <begin position="141"/>
        <end position="162"/>
    </location>
</feature>
<evidence type="ECO:0000256" key="1">
    <source>
        <dbReference type="SAM" id="MobiDB-lite"/>
    </source>
</evidence>
<keyword evidence="4" id="KW-0675">Receptor</keyword>
<keyword evidence="2" id="KW-1133">Transmembrane helix</keyword>
<dbReference type="Proteomes" id="UP001057455">
    <property type="component" value="Unassembled WGS sequence"/>
</dbReference>
<accession>A0A9W5WVL2</accession>
<evidence type="ECO:0000256" key="2">
    <source>
        <dbReference type="SAM" id="Phobius"/>
    </source>
</evidence>
<dbReference type="InterPro" id="IPR025969">
    <property type="entry name" value="ABA_GPCR_dom"/>
</dbReference>
<feature type="transmembrane region" description="Helical" evidence="2">
    <location>
        <begin position="516"/>
        <end position="539"/>
    </location>
</feature>
<protein>
    <submittedName>
        <fullName evidence="4">Phosphatidylserine receptor</fullName>
    </submittedName>
</protein>
<evidence type="ECO:0000313" key="5">
    <source>
        <dbReference type="Proteomes" id="UP001057455"/>
    </source>
</evidence>
<comment type="caution">
    <text evidence="4">The sequence shown here is derived from an EMBL/GenBank/DDBJ whole genome shotgun (WGS) entry which is preliminary data.</text>
</comment>
<organism evidence="4 5">
    <name type="scientific">Babesia ovis</name>
    <dbReference type="NCBI Taxonomy" id="5869"/>
    <lineage>
        <taxon>Eukaryota</taxon>
        <taxon>Sar</taxon>
        <taxon>Alveolata</taxon>
        <taxon>Apicomplexa</taxon>
        <taxon>Aconoidasida</taxon>
        <taxon>Piroplasmida</taxon>
        <taxon>Babesiidae</taxon>
        <taxon>Babesia</taxon>
    </lineage>
</organism>
<dbReference type="EMBL" id="BLIY01000016">
    <property type="protein sequence ID" value="GFE54432.1"/>
    <property type="molecule type" value="Genomic_DNA"/>
</dbReference>
<feature type="transmembrane region" description="Helical" evidence="2">
    <location>
        <begin position="182"/>
        <end position="204"/>
    </location>
</feature>
<feature type="transmembrane region" description="Helical" evidence="2">
    <location>
        <begin position="564"/>
        <end position="586"/>
    </location>
</feature>
<dbReference type="PANTHER" id="PTHR15948">
    <property type="entry name" value="G-PROTEIN COUPLED RECEPTOR 89-RELATED"/>
    <property type="match status" value="1"/>
</dbReference>